<sequence length="45" mass="5395">MYKYSSLYSSMEERHCIFFKAILNALYFIALIYFIPLPKSKLLNL</sequence>
<reference evidence="2" key="2">
    <citation type="journal article" date="2015" name="Fish Shellfish Immunol.">
        <title>Early steps in the European eel (Anguilla anguilla)-Vibrio vulnificus interaction in the gills: Role of the RtxA13 toxin.</title>
        <authorList>
            <person name="Callol A."/>
            <person name="Pajuelo D."/>
            <person name="Ebbesson L."/>
            <person name="Teles M."/>
            <person name="MacKenzie S."/>
            <person name="Amaro C."/>
        </authorList>
    </citation>
    <scope>NUCLEOTIDE SEQUENCE</scope>
</reference>
<reference evidence="2" key="1">
    <citation type="submission" date="2014-11" db="EMBL/GenBank/DDBJ databases">
        <authorList>
            <person name="Amaro Gonzalez C."/>
        </authorList>
    </citation>
    <scope>NUCLEOTIDE SEQUENCE</scope>
</reference>
<keyword evidence="1" id="KW-0812">Transmembrane</keyword>
<feature type="transmembrane region" description="Helical" evidence="1">
    <location>
        <begin position="16"/>
        <end position="35"/>
    </location>
</feature>
<evidence type="ECO:0000256" key="1">
    <source>
        <dbReference type="SAM" id="Phobius"/>
    </source>
</evidence>
<keyword evidence="1" id="KW-1133">Transmembrane helix</keyword>
<evidence type="ECO:0000313" key="2">
    <source>
        <dbReference type="EMBL" id="JAH81228.1"/>
    </source>
</evidence>
<keyword evidence="1" id="KW-0472">Membrane</keyword>
<dbReference type="EMBL" id="GBXM01027349">
    <property type="protein sequence ID" value="JAH81228.1"/>
    <property type="molecule type" value="Transcribed_RNA"/>
</dbReference>
<protein>
    <submittedName>
        <fullName evidence="2">Uncharacterized protein</fullName>
    </submittedName>
</protein>
<name>A0A0E9VVG8_ANGAN</name>
<dbReference type="AlphaFoldDB" id="A0A0E9VVG8"/>
<accession>A0A0E9VVG8</accession>
<organism evidence="2">
    <name type="scientific">Anguilla anguilla</name>
    <name type="common">European freshwater eel</name>
    <name type="synonym">Muraena anguilla</name>
    <dbReference type="NCBI Taxonomy" id="7936"/>
    <lineage>
        <taxon>Eukaryota</taxon>
        <taxon>Metazoa</taxon>
        <taxon>Chordata</taxon>
        <taxon>Craniata</taxon>
        <taxon>Vertebrata</taxon>
        <taxon>Euteleostomi</taxon>
        <taxon>Actinopterygii</taxon>
        <taxon>Neopterygii</taxon>
        <taxon>Teleostei</taxon>
        <taxon>Anguilliformes</taxon>
        <taxon>Anguillidae</taxon>
        <taxon>Anguilla</taxon>
    </lineage>
</organism>
<proteinExistence type="predicted"/>